<dbReference type="EMBL" id="CP016808">
    <property type="protein sequence ID" value="ANY66365.1"/>
    <property type="molecule type" value="Genomic_DNA"/>
</dbReference>
<keyword evidence="2 5" id="KW-0812">Transmembrane</keyword>
<feature type="transmembrane region" description="Helical" evidence="5">
    <location>
        <begin position="178"/>
        <end position="198"/>
    </location>
</feature>
<feature type="transmembrane region" description="Helical" evidence="5">
    <location>
        <begin position="205"/>
        <end position="223"/>
    </location>
</feature>
<dbReference type="AlphaFoldDB" id="A0A1B2DF98"/>
<sequence>MLKSNAFGATLLPGTKRKWGALAAPFAILASGEFLLGLFLLSGYIKSGISFPVDLTFFLMAVTMFLYFVRLLQSQELPKPALIPLLLFVLLIGYILFSFSYSTSYSFAIQKTSRFMLLTAWSFIGPFLLIRDKKGLERFFVGIIAVSSLMTFYCLQMFLEKLQAGQFIGQIEVLGSDYLSLGRTNGIAVIALIGLYLYNPLLRTPAKTVASLFLALTFLSVAVSGARTPLITLVGTIVLIMFLSVKVNRGKITFSKGVGTLFFIILLLAALAVPLVASGVMDTFIYRISVLFNQPGGGESAEGRVERYAVAWQMIQDHFFFGGGIGSFTIAFAHEDVSNYPHNIFLELWSELGLAGVLLFLAIFWGAVRAAAHFIAGKMTDRFTLVTVFSVVFLFLNANVSGDLNENRLLFCYVAIAWLLPYATLQERKPLELFRK</sequence>
<gene>
    <name evidence="7" type="ORF">BBD42_07760</name>
</gene>
<feature type="transmembrane region" description="Helical" evidence="5">
    <location>
        <begin position="139"/>
        <end position="158"/>
    </location>
</feature>
<name>A0A1B2DF98_9BACL</name>
<feature type="transmembrane region" description="Helical" evidence="5">
    <location>
        <begin position="81"/>
        <end position="101"/>
    </location>
</feature>
<evidence type="ECO:0000313" key="7">
    <source>
        <dbReference type="EMBL" id="ANY66365.1"/>
    </source>
</evidence>
<dbReference type="RefSeq" id="WP_099517707.1">
    <property type="nucleotide sequence ID" value="NZ_CP016808.1"/>
</dbReference>
<feature type="transmembrane region" description="Helical" evidence="5">
    <location>
        <begin position="21"/>
        <end position="45"/>
    </location>
</feature>
<evidence type="ECO:0000256" key="2">
    <source>
        <dbReference type="ARBA" id="ARBA00022692"/>
    </source>
</evidence>
<organism evidence="7">
    <name type="scientific">Paenibacillus sp. BIHB 4019</name>
    <dbReference type="NCBI Taxonomy" id="1870819"/>
    <lineage>
        <taxon>Bacteria</taxon>
        <taxon>Bacillati</taxon>
        <taxon>Bacillota</taxon>
        <taxon>Bacilli</taxon>
        <taxon>Bacillales</taxon>
        <taxon>Paenibacillaceae</taxon>
        <taxon>Paenibacillus</taxon>
    </lineage>
</organism>
<evidence type="ECO:0000256" key="1">
    <source>
        <dbReference type="ARBA" id="ARBA00004141"/>
    </source>
</evidence>
<feature type="transmembrane region" description="Helical" evidence="5">
    <location>
        <begin position="229"/>
        <end position="245"/>
    </location>
</feature>
<protein>
    <recommendedName>
        <fullName evidence="6">O-antigen ligase-related domain-containing protein</fullName>
    </recommendedName>
</protein>
<evidence type="ECO:0000256" key="5">
    <source>
        <dbReference type="SAM" id="Phobius"/>
    </source>
</evidence>
<feature type="transmembrane region" description="Helical" evidence="5">
    <location>
        <begin position="352"/>
        <end position="371"/>
    </location>
</feature>
<keyword evidence="3 5" id="KW-1133">Transmembrane helix</keyword>
<evidence type="ECO:0000256" key="3">
    <source>
        <dbReference type="ARBA" id="ARBA00022989"/>
    </source>
</evidence>
<feature type="transmembrane region" description="Helical" evidence="5">
    <location>
        <begin position="408"/>
        <end position="425"/>
    </location>
</feature>
<keyword evidence="4 5" id="KW-0472">Membrane</keyword>
<feature type="transmembrane region" description="Helical" evidence="5">
    <location>
        <begin position="257"/>
        <end position="277"/>
    </location>
</feature>
<reference evidence="7" key="1">
    <citation type="submission" date="2016-08" db="EMBL/GenBank/DDBJ databases">
        <title>Complete Genome Seqeunce of Paenibacillus sp. BIHB 4019 from tea rhizoplane.</title>
        <authorList>
            <person name="Thakur R."/>
            <person name="Swarnkar M.K."/>
            <person name="Gulati A."/>
        </authorList>
    </citation>
    <scope>NUCLEOTIDE SEQUENCE [LARGE SCALE GENOMIC DNA]</scope>
    <source>
        <strain evidence="7">BIHB4019</strain>
    </source>
</reference>
<dbReference type="InterPro" id="IPR051533">
    <property type="entry name" value="WaaL-like"/>
</dbReference>
<dbReference type="InterPro" id="IPR007016">
    <property type="entry name" value="O-antigen_ligase-rel_domated"/>
</dbReference>
<proteinExistence type="predicted"/>
<feature type="transmembrane region" description="Helical" evidence="5">
    <location>
        <begin position="383"/>
        <end position="402"/>
    </location>
</feature>
<accession>A0A1B2DF98</accession>
<evidence type="ECO:0000259" key="6">
    <source>
        <dbReference type="Pfam" id="PF04932"/>
    </source>
</evidence>
<evidence type="ECO:0000256" key="4">
    <source>
        <dbReference type="ARBA" id="ARBA00023136"/>
    </source>
</evidence>
<dbReference type="Pfam" id="PF04932">
    <property type="entry name" value="Wzy_C"/>
    <property type="match status" value="1"/>
</dbReference>
<feature type="domain" description="O-antigen ligase-related" evidence="6">
    <location>
        <begin position="213"/>
        <end position="361"/>
    </location>
</feature>
<dbReference type="PANTHER" id="PTHR37422:SF17">
    <property type="entry name" value="O-ANTIGEN LIGASE"/>
    <property type="match status" value="1"/>
</dbReference>
<comment type="subcellular location">
    <subcellularLocation>
        <location evidence="1">Membrane</location>
        <topology evidence="1">Multi-pass membrane protein</topology>
    </subcellularLocation>
</comment>
<dbReference type="GO" id="GO:0016020">
    <property type="term" value="C:membrane"/>
    <property type="evidence" value="ECO:0007669"/>
    <property type="project" value="UniProtKB-SubCell"/>
</dbReference>
<dbReference type="PANTHER" id="PTHR37422">
    <property type="entry name" value="TEICHURONIC ACID BIOSYNTHESIS PROTEIN TUAE"/>
    <property type="match status" value="1"/>
</dbReference>
<feature type="transmembrane region" description="Helical" evidence="5">
    <location>
        <begin position="51"/>
        <end position="69"/>
    </location>
</feature>